<dbReference type="PANTHER" id="PTHR30537:SF1">
    <property type="entry name" value="HTH-TYPE TRANSCRIPTIONAL REGULATOR PGRR"/>
    <property type="match status" value="1"/>
</dbReference>
<dbReference type="InterPro" id="IPR036388">
    <property type="entry name" value="WH-like_DNA-bd_sf"/>
</dbReference>
<protein>
    <submittedName>
        <fullName evidence="6">Putative transcriptional regulator</fullName>
    </submittedName>
</protein>
<dbReference type="Pfam" id="PF00126">
    <property type="entry name" value="HTH_1"/>
    <property type="match status" value="1"/>
</dbReference>
<dbReference type="GO" id="GO:0006351">
    <property type="term" value="P:DNA-templated transcription"/>
    <property type="evidence" value="ECO:0007669"/>
    <property type="project" value="TreeGrafter"/>
</dbReference>
<dbReference type="InterPro" id="IPR036390">
    <property type="entry name" value="WH_DNA-bd_sf"/>
</dbReference>
<dbReference type="Gene3D" id="1.10.10.10">
    <property type="entry name" value="Winged helix-like DNA-binding domain superfamily/Winged helix DNA-binding domain"/>
    <property type="match status" value="1"/>
</dbReference>
<keyword evidence="4" id="KW-0804">Transcription</keyword>
<dbReference type="InterPro" id="IPR005119">
    <property type="entry name" value="LysR_subst-bd"/>
</dbReference>
<evidence type="ECO:0000256" key="4">
    <source>
        <dbReference type="ARBA" id="ARBA00023163"/>
    </source>
</evidence>
<dbReference type="PROSITE" id="PS50931">
    <property type="entry name" value="HTH_LYSR"/>
    <property type="match status" value="1"/>
</dbReference>
<organism evidence="6">
    <name type="scientific">mine drainage metagenome</name>
    <dbReference type="NCBI Taxonomy" id="410659"/>
    <lineage>
        <taxon>unclassified sequences</taxon>
        <taxon>metagenomes</taxon>
        <taxon>ecological metagenomes</taxon>
    </lineage>
</organism>
<dbReference type="InterPro" id="IPR058163">
    <property type="entry name" value="LysR-type_TF_proteobact-type"/>
</dbReference>
<name>E6QRU9_9ZZZZ</name>
<evidence type="ECO:0000256" key="2">
    <source>
        <dbReference type="ARBA" id="ARBA00023015"/>
    </source>
</evidence>
<dbReference type="GO" id="GO:0043565">
    <property type="term" value="F:sequence-specific DNA binding"/>
    <property type="evidence" value="ECO:0007669"/>
    <property type="project" value="TreeGrafter"/>
</dbReference>
<accession>E6QRU9</accession>
<dbReference type="CDD" id="cd08474">
    <property type="entry name" value="PBP2_CrgA_like_5"/>
    <property type="match status" value="1"/>
</dbReference>
<dbReference type="EMBL" id="CABR01000059">
    <property type="protein sequence ID" value="CBI09971.1"/>
    <property type="molecule type" value="Genomic_DNA"/>
</dbReference>
<comment type="caution">
    <text evidence="6">The sequence shown here is derived from an EMBL/GenBank/DDBJ whole genome shotgun (WGS) entry which is preliminary data.</text>
</comment>
<evidence type="ECO:0000256" key="3">
    <source>
        <dbReference type="ARBA" id="ARBA00023125"/>
    </source>
</evidence>
<sequence length="304" mass="34153">MRGSEFSELRAFIEVTEQGNFSRAATYLGLAPSTLSQTIRTLEERLGVRLLQRTTRSVSLTEAGEHLLTRIRPAFAEMHAAVESINDFRDTPMGSLRLSVSSIPAQMILAPMLKGFLAAYPAINLDIDVNNTNIDIVKGRFDAGIRYGRLIAQDMVIVKASAPSRLIAVASPDYLLKHPMPKTPQDLQHHACIRFRVGNQQLLTWGFEKNRKKIEIGVNGPLIVNNVDLMVKATRDGIGIGYMAEAYMNQDIAQGRLIPMLTDWSPTYDSWYLYYASRQHLSAPLKAFIQFLRDHLHKNQTGNR</sequence>
<dbReference type="SUPFAM" id="SSF46785">
    <property type="entry name" value="Winged helix' DNA-binding domain"/>
    <property type="match status" value="1"/>
</dbReference>
<dbReference type="SUPFAM" id="SSF53850">
    <property type="entry name" value="Periplasmic binding protein-like II"/>
    <property type="match status" value="1"/>
</dbReference>
<evidence type="ECO:0000256" key="1">
    <source>
        <dbReference type="ARBA" id="ARBA00009437"/>
    </source>
</evidence>
<evidence type="ECO:0000259" key="5">
    <source>
        <dbReference type="PROSITE" id="PS50931"/>
    </source>
</evidence>
<gene>
    <name evidence="6" type="ORF">CARN7_0723</name>
</gene>
<evidence type="ECO:0000313" key="6">
    <source>
        <dbReference type="EMBL" id="CBI09971.1"/>
    </source>
</evidence>
<dbReference type="FunFam" id="1.10.10.10:FF:000001">
    <property type="entry name" value="LysR family transcriptional regulator"/>
    <property type="match status" value="1"/>
</dbReference>
<feature type="domain" description="HTH lysR-type" evidence="5">
    <location>
        <begin position="1"/>
        <end position="61"/>
    </location>
</feature>
<keyword evidence="2" id="KW-0805">Transcription regulation</keyword>
<keyword evidence="3" id="KW-0238">DNA-binding</keyword>
<reference evidence="6" key="1">
    <citation type="submission" date="2009-10" db="EMBL/GenBank/DDBJ databases">
        <title>Diversity of trophic interactions inside an arsenic-rich microbial ecosystem.</title>
        <authorList>
            <person name="Bertin P.N."/>
            <person name="Heinrich-Salmeron A."/>
            <person name="Pelletier E."/>
            <person name="Goulhen-Chollet F."/>
            <person name="Arsene-Ploetze F."/>
            <person name="Gallien S."/>
            <person name="Calteau A."/>
            <person name="Vallenet D."/>
            <person name="Casiot C."/>
            <person name="Chane-Woon-Ming B."/>
            <person name="Giloteaux L."/>
            <person name="Barakat M."/>
            <person name="Bonnefoy V."/>
            <person name="Bruneel O."/>
            <person name="Chandler M."/>
            <person name="Cleiss J."/>
            <person name="Duran R."/>
            <person name="Elbaz-Poulichet F."/>
            <person name="Fonknechten N."/>
            <person name="Lauga B."/>
            <person name="Mornico D."/>
            <person name="Ortet P."/>
            <person name="Schaeffer C."/>
            <person name="Siguier P."/>
            <person name="Alexander Thil Smith A."/>
            <person name="Van Dorsselaer A."/>
            <person name="Weissenbach J."/>
            <person name="Medigue C."/>
            <person name="Le Paslier D."/>
        </authorList>
    </citation>
    <scope>NUCLEOTIDE SEQUENCE</scope>
</reference>
<dbReference type="GO" id="GO:0003700">
    <property type="term" value="F:DNA-binding transcription factor activity"/>
    <property type="evidence" value="ECO:0007669"/>
    <property type="project" value="InterPro"/>
</dbReference>
<proteinExistence type="inferred from homology"/>
<dbReference type="InterPro" id="IPR000847">
    <property type="entry name" value="LysR_HTH_N"/>
</dbReference>
<comment type="similarity">
    <text evidence="1">Belongs to the LysR transcriptional regulatory family.</text>
</comment>
<dbReference type="AlphaFoldDB" id="E6QRU9"/>
<dbReference type="Pfam" id="PF03466">
    <property type="entry name" value="LysR_substrate"/>
    <property type="match status" value="1"/>
</dbReference>
<dbReference type="Gene3D" id="3.40.190.290">
    <property type="match status" value="1"/>
</dbReference>
<dbReference type="PANTHER" id="PTHR30537">
    <property type="entry name" value="HTH-TYPE TRANSCRIPTIONAL REGULATOR"/>
    <property type="match status" value="1"/>
</dbReference>